<feature type="transmembrane region" description="Helical" evidence="1">
    <location>
        <begin position="214"/>
        <end position="238"/>
    </location>
</feature>
<keyword evidence="1" id="KW-1133">Transmembrane helix</keyword>
<keyword evidence="3" id="KW-1185">Reference proteome</keyword>
<comment type="caution">
    <text evidence="2">The sequence shown here is derived from an EMBL/GenBank/DDBJ whole genome shotgun (WGS) entry which is preliminary data.</text>
</comment>
<feature type="transmembrane region" description="Helical" evidence="1">
    <location>
        <begin position="250"/>
        <end position="269"/>
    </location>
</feature>
<feature type="transmembrane region" description="Helical" evidence="1">
    <location>
        <begin position="103"/>
        <end position="127"/>
    </location>
</feature>
<organism evidence="2 3">
    <name type="scientific">Mycena venus</name>
    <dbReference type="NCBI Taxonomy" id="2733690"/>
    <lineage>
        <taxon>Eukaryota</taxon>
        <taxon>Fungi</taxon>
        <taxon>Dikarya</taxon>
        <taxon>Basidiomycota</taxon>
        <taxon>Agaricomycotina</taxon>
        <taxon>Agaricomycetes</taxon>
        <taxon>Agaricomycetidae</taxon>
        <taxon>Agaricales</taxon>
        <taxon>Marasmiineae</taxon>
        <taxon>Mycenaceae</taxon>
        <taxon>Mycena</taxon>
    </lineage>
</organism>
<evidence type="ECO:0000313" key="3">
    <source>
        <dbReference type="Proteomes" id="UP000620124"/>
    </source>
</evidence>
<keyword evidence="1" id="KW-0472">Membrane</keyword>
<accession>A0A8H6YYH2</accession>
<evidence type="ECO:0000313" key="2">
    <source>
        <dbReference type="EMBL" id="KAF7369360.1"/>
    </source>
</evidence>
<proteinExistence type="predicted"/>
<gene>
    <name evidence="2" type="ORF">MVEN_00264600</name>
</gene>
<reference evidence="2" key="1">
    <citation type="submission" date="2020-05" db="EMBL/GenBank/DDBJ databases">
        <title>Mycena genomes resolve the evolution of fungal bioluminescence.</title>
        <authorList>
            <person name="Tsai I.J."/>
        </authorList>
    </citation>
    <scope>NUCLEOTIDE SEQUENCE</scope>
    <source>
        <strain evidence="2">CCC161011</strain>
    </source>
</reference>
<dbReference type="Proteomes" id="UP000620124">
    <property type="component" value="Unassembled WGS sequence"/>
</dbReference>
<feature type="transmembrane region" description="Helical" evidence="1">
    <location>
        <begin position="78"/>
        <end position="97"/>
    </location>
</feature>
<feature type="transmembrane region" description="Helical" evidence="1">
    <location>
        <begin position="562"/>
        <end position="587"/>
    </location>
</feature>
<dbReference type="EMBL" id="JACAZI010000002">
    <property type="protein sequence ID" value="KAF7369360.1"/>
    <property type="molecule type" value="Genomic_DNA"/>
</dbReference>
<name>A0A8H6YYH2_9AGAR</name>
<feature type="transmembrane region" description="Helical" evidence="1">
    <location>
        <begin position="631"/>
        <end position="652"/>
    </location>
</feature>
<sequence length="655" mass="71000">MGISLSTQYVPNWQKACALKFNCTSDGLVNVNGDPISSLTCPADGSIPAEVWGITARACEQYCGAHVLRQSVDFPTSAITLTTWLLPWIALIAQLPFEANGWLNILSGCLAVGSPALAIYSLTLTALNRWYISQEFQQLKDMVRDLRDARSVELSYMAERVDSAAFILREVQQCPMRANQRDGALASLIVLSDTGRQNFWKFAAKDLKNTRRGFTYSFLAQVIMAFLAYLIAFIAAVYESLGSPDVGLQFATSTVWTWMFPVVFGYIRVGSQYKAGCIKEALTDYRLIPQDEATGGGYLHQTGLCPNAELHSPLLDTQATAVSNDGQNAQNGGNTLAATTSNNAQSAQDGVNTQAAAAANNMQSGQNGANTWTAAASNNTQHSHPSLTWLGFDVRGDERREGPIFNYARIFTWFAFAEHVRGGFETSIQNFQKARTAIPSTSEAVAAIPLTSEAAAASCGFKAQQYLTAYTAWGELRPSIVQNVFVAAFVAMFVQWGTTGAAIFVAYSTPAVGLGCRSGSYLIYGVAATISWLLLVISSIVSHAIMQRLEGDPHRQDVATKILSGLAVVTRLTGKTIAICNAGWLIASSVMEDIGTFQSCWCETNAFQFHNNGWTPLFKTAVDLRSAAQGVWVGGFLWSIAICLVAAAIFTYERR</sequence>
<evidence type="ECO:0000256" key="1">
    <source>
        <dbReference type="SAM" id="Phobius"/>
    </source>
</evidence>
<protein>
    <submittedName>
        <fullName evidence="2">Uncharacterized protein</fullName>
    </submittedName>
</protein>
<dbReference type="AlphaFoldDB" id="A0A8H6YYH2"/>
<feature type="transmembrane region" description="Helical" evidence="1">
    <location>
        <begin position="484"/>
        <end position="509"/>
    </location>
</feature>
<feature type="transmembrane region" description="Helical" evidence="1">
    <location>
        <begin position="521"/>
        <end position="541"/>
    </location>
</feature>
<dbReference type="OrthoDB" id="3002343at2759"/>
<keyword evidence="1" id="KW-0812">Transmembrane</keyword>